<name>A0A7Z0WIB9_9PSEU</name>
<accession>A0A7Z0WIB9</accession>
<dbReference type="InterPro" id="IPR009081">
    <property type="entry name" value="PP-bd_ACP"/>
</dbReference>
<dbReference type="EMBL" id="MSIF01000016">
    <property type="protein sequence ID" value="OLF07333.1"/>
    <property type="molecule type" value="Genomic_DNA"/>
</dbReference>
<dbReference type="Proteomes" id="UP000185696">
    <property type="component" value="Unassembled WGS sequence"/>
</dbReference>
<proteinExistence type="predicted"/>
<keyword evidence="3" id="KW-1185">Reference proteome</keyword>
<organism evidence="2 3">
    <name type="scientific">Actinophytocola xinjiangensis</name>
    <dbReference type="NCBI Taxonomy" id="485602"/>
    <lineage>
        <taxon>Bacteria</taxon>
        <taxon>Bacillati</taxon>
        <taxon>Actinomycetota</taxon>
        <taxon>Actinomycetes</taxon>
        <taxon>Pseudonocardiales</taxon>
        <taxon>Pseudonocardiaceae</taxon>
    </lineage>
</organism>
<evidence type="ECO:0000313" key="3">
    <source>
        <dbReference type="Proteomes" id="UP000185696"/>
    </source>
</evidence>
<dbReference type="SUPFAM" id="SSF47336">
    <property type="entry name" value="ACP-like"/>
    <property type="match status" value="1"/>
</dbReference>
<comment type="caution">
    <text evidence="2">The sequence shown here is derived from an EMBL/GenBank/DDBJ whole genome shotgun (WGS) entry which is preliminary data.</text>
</comment>
<dbReference type="InterPro" id="IPR036736">
    <property type="entry name" value="ACP-like_sf"/>
</dbReference>
<dbReference type="RefSeq" id="WP_075135925.1">
    <property type="nucleotide sequence ID" value="NZ_MSIF01000016.1"/>
</dbReference>
<sequence length="93" mass="9985">MTTNEAVDSVADSEVATRISAYVETKAKAAVAHDTDLAEAGILTSMVAMEMVVFLESAFEISIIGRDLKMDNFRTVNTMAALVTRLRETAADA</sequence>
<dbReference type="Gene3D" id="1.10.1200.10">
    <property type="entry name" value="ACP-like"/>
    <property type="match status" value="1"/>
</dbReference>
<reference evidence="2 3" key="1">
    <citation type="submission" date="2016-12" db="EMBL/GenBank/DDBJ databases">
        <title>The draft genome sequence of Actinophytocola xinjiangensis.</title>
        <authorList>
            <person name="Wang W."/>
            <person name="Yuan L."/>
        </authorList>
    </citation>
    <scope>NUCLEOTIDE SEQUENCE [LARGE SCALE GENOMIC DNA]</scope>
    <source>
        <strain evidence="2 3">CGMCC 4.4663</strain>
    </source>
</reference>
<feature type="domain" description="Carrier" evidence="1">
    <location>
        <begin position="28"/>
        <end position="83"/>
    </location>
</feature>
<protein>
    <recommendedName>
        <fullName evidence="1">Carrier domain-containing protein</fullName>
    </recommendedName>
</protein>
<dbReference type="Pfam" id="PF00550">
    <property type="entry name" value="PP-binding"/>
    <property type="match status" value="1"/>
</dbReference>
<gene>
    <name evidence="2" type="ORF">BLA60_27565</name>
</gene>
<dbReference type="AlphaFoldDB" id="A0A7Z0WIB9"/>
<evidence type="ECO:0000259" key="1">
    <source>
        <dbReference type="Pfam" id="PF00550"/>
    </source>
</evidence>
<evidence type="ECO:0000313" key="2">
    <source>
        <dbReference type="EMBL" id="OLF07333.1"/>
    </source>
</evidence>